<evidence type="ECO:0000313" key="2">
    <source>
        <dbReference type="Proteomes" id="UP000004816"/>
    </source>
</evidence>
<keyword evidence="2" id="KW-1185">Reference proteome</keyword>
<sequence>MSETPAEQLGAAPARTVKAVRAFLSAHGGSGHAVLQNIGRAGVRITLIGKDGVLGDEVVRDLPAAKAVVAEVDGLAESGWTRELVSVATPAPGHARKMAGWVANT</sequence>
<proteinExistence type="predicted"/>
<dbReference type="STRING" id="679197.HMPREF9336_00717"/>
<reference evidence="1 2" key="1">
    <citation type="journal article" date="2011" name="Stand. Genomic Sci.">
        <title>High quality draft genome sequence of Segniliparus rugosus CDC 945(T)= (ATCC BAA-974(T)).</title>
        <authorList>
            <person name="Earl A.M."/>
            <person name="Desjardins C.A."/>
            <person name="Fitzgerald M.G."/>
            <person name="Arachchi H.M."/>
            <person name="Zeng Q."/>
            <person name="Mehta T."/>
            <person name="Griggs A."/>
            <person name="Birren B.W."/>
            <person name="Toney N.C."/>
            <person name="Carr J."/>
            <person name="Posey J."/>
            <person name="Butler W.R."/>
        </authorList>
    </citation>
    <scope>NUCLEOTIDE SEQUENCE [LARGE SCALE GENOMIC DNA]</scope>
    <source>
        <strain evidence="2">ATCC BAA-974 / DSM 45345 / CCUG 50838 / CIP 108380 / JCM 13579 / CDC 945</strain>
    </source>
</reference>
<comment type="caution">
    <text evidence="1">The sequence shown here is derived from an EMBL/GenBank/DDBJ whole genome shotgun (WGS) entry which is preliminary data.</text>
</comment>
<gene>
    <name evidence="1" type="ORF">HMPREF9336_00717</name>
</gene>
<evidence type="ECO:0000313" key="1">
    <source>
        <dbReference type="EMBL" id="EFV14424.1"/>
    </source>
</evidence>
<dbReference type="RefSeq" id="WP_007467903.1">
    <property type="nucleotide sequence ID" value="NZ_KI391954.1"/>
</dbReference>
<organism evidence="1 2">
    <name type="scientific">Segniliparus rugosus (strain ATCC BAA-974 / DSM 45345 / CCUG 50838 / CIP 108380 / JCM 13579 / CDC 945)</name>
    <dbReference type="NCBI Taxonomy" id="679197"/>
    <lineage>
        <taxon>Bacteria</taxon>
        <taxon>Bacillati</taxon>
        <taxon>Actinomycetota</taxon>
        <taxon>Actinomycetes</taxon>
        <taxon>Mycobacteriales</taxon>
        <taxon>Segniliparaceae</taxon>
        <taxon>Segniliparus</taxon>
    </lineage>
</organism>
<dbReference type="Proteomes" id="UP000004816">
    <property type="component" value="Unassembled WGS sequence"/>
</dbReference>
<protein>
    <submittedName>
        <fullName evidence="1">Uncharacterized protein</fullName>
    </submittedName>
</protein>
<dbReference type="HOGENOM" id="CLU_150079_1_0_11"/>
<accession>E5XMJ7</accession>
<dbReference type="OrthoDB" id="4774153at2"/>
<dbReference type="EMBL" id="ACZI02000003">
    <property type="protein sequence ID" value="EFV14424.1"/>
    <property type="molecule type" value="Genomic_DNA"/>
</dbReference>
<name>E5XMJ7_SEGRC</name>
<dbReference type="AlphaFoldDB" id="E5XMJ7"/>